<dbReference type="HOGENOM" id="CLU_014015_6_0_1"/>
<keyword evidence="2" id="KW-0479">Metal-binding</keyword>
<keyword evidence="1 4" id="KW-0808">Transferase</keyword>
<dbReference type="KEGG" id="mgr:MGG_09448"/>
<dbReference type="AlphaFoldDB" id="G4NHS6"/>
<dbReference type="InterPro" id="IPR008949">
    <property type="entry name" value="Isoprenoid_synthase_dom_sf"/>
</dbReference>
<dbReference type="Gene3D" id="1.10.600.10">
    <property type="entry name" value="Farnesyl Diphosphate Synthase"/>
    <property type="match status" value="1"/>
</dbReference>
<organism evidence="5 6">
    <name type="scientific">Pyricularia oryzae (strain 70-15 / ATCC MYA-4617 / FGSC 8958)</name>
    <name type="common">Rice blast fungus</name>
    <name type="synonym">Magnaporthe oryzae</name>
    <dbReference type="NCBI Taxonomy" id="242507"/>
    <lineage>
        <taxon>Eukaryota</taxon>
        <taxon>Fungi</taxon>
        <taxon>Dikarya</taxon>
        <taxon>Ascomycota</taxon>
        <taxon>Pezizomycotina</taxon>
        <taxon>Sordariomycetes</taxon>
        <taxon>Sordariomycetidae</taxon>
        <taxon>Magnaporthales</taxon>
        <taxon>Pyriculariaceae</taxon>
        <taxon>Pyricularia</taxon>
    </lineage>
</organism>
<reference evidence="5 6" key="1">
    <citation type="journal article" date="2005" name="Nature">
        <title>The genome sequence of the rice blast fungus Magnaporthe grisea.</title>
        <authorList>
            <person name="Dean R.A."/>
            <person name="Talbot N.J."/>
            <person name="Ebbole D.J."/>
            <person name="Farman M.L."/>
            <person name="Mitchell T.K."/>
            <person name="Orbach M.J."/>
            <person name="Thon M."/>
            <person name="Kulkarni R."/>
            <person name="Xu J.R."/>
            <person name="Pan H."/>
            <person name="Read N.D."/>
            <person name="Lee Y.H."/>
            <person name="Carbone I."/>
            <person name="Brown D."/>
            <person name="Oh Y.Y."/>
            <person name="Donofrio N."/>
            <person name="Jeong J.S."/>
            <person name="Soanes D.M."/>
            <person name="Djonovic S."/>
            <person name="Kolomiets E."/>
            <person name="Rehmeyer C."/>
            <person name="Li W."/>
            <person name="Harding M."/>
            <person name="Kim S."/>
            <person name="Lebrun M.H."/>
            <person name="Bohnert H."/>
            <person name="Coughlan S."/>
            <person name="Butler J."/>
            <person name="Calvo S."/>
            <person name="Ma L.J."/>
            <person name="Nicol R."/>
            <person name="Purcell S."/>
            <person name="Nusbaum C."/>
            <person name="Galagan J.E."/>
            <person name="Birren B.W."/>
        </authorList>
    </citation>
    <scope>NUCLEOTIDE SEQUENCE [LARGE SCALE GENOMIC DNA]</scope>
    <source>
        <strain evidence="6">70-15 / ATCC MYA-4617 / FGSC 8958</strain>
    </source>
</reference>
<accession>G4NHS6</accession>
<dbReference type="STRING" id="242507.G4NHS6"/>
<dbReference type="VEuPathDB" id="FungiDB:MGG_09448"/>
<evidence type="ECO:0000256" key="1">
    <source>
        <dbReference type="ARBA" id="ARBA00022679"/>
    </source>
</evidence>
<name>G4NHS6_PYRO7</name>
<gene>
    <name evidence="5" type="ORF">MGG_09448</name>
</gene>
<dbReference type="SFLD" id="SFLDS00005">
    <property type="entry name" value="Isoprenoid_Synthase_Type_I"/>
    <property type="match status" value="1"/>
</dbReference>
<dbReference type="GO" id="GO:0004659">
    <property type="term" value="F:prenyltransferase activity"/>
    <property type="evidence" value="ECO:0007669"/>
    <property type="project" value="InterPro"/>
</dbReference>
<evidence type="ECO:0000256" key="3">
    <source>
        <dbReference type="ARBA" id="ARBA00022842"/>
    </source>
</evidence>
<evidence type="ECO:0000256" key="2">
    <source>
        <dbReference type="ARBA" id="ARBA00022723"/>
    </source>
</evidence>
<comment type="similarity">
    <text evidence="4">Belongs to the FPP/GGPP synthase family.</text>
</comment>
<reference key="2">
    <citation type="submission" date="2011-05" db="EMBL/GenBank/DDBJ databases">
        <title>The Genome Sequence of Magnaporthe oryzae 70-15.</title>
        <authorList>
            <consortium name="The Broad Institute Genome Sequencing Platform"/>
            <person name="Ma L.-J."/>
            <person name="Dead R."/>
            <person name="Young S.K."/>
            <person name="Zeng Q."/>
            <person name="Gargeya S."/>
            <person name="Fitzgerald M."/>
            <person name="Haas B."/>
            <person name="Abouelleil A."/>
            <person name="Alvarado L."/>
            <person name="Arachchi H.M."/>
            <person name="Berlin A."/>
            <person name="Brown A."/>
            <person name="Chapman S.B."/>
            <person name="Chen Z."/>
            <person name="Dunbar C."/>
            <person name="Freedman E."/>
            <person name="Gearin G."/>
            <person name="Gellesch M."/>
            <person name="Goldberg J."/>
            <person name="Griggs A."/>
            <person name="Gujja S."/>
            <person name="Heiman D."/>
            <person name="Howarth C."/>
            <person name="Larson L."/>
            <person name="Lui A."/>
            <person name="MacDonald P.J.P."/>
            <person name="Mehta T."/>
            <person name="Montmayeur A."/>
            <person name="Murphy C."/>
            <person name="Neiman D."/>
            <person name="Pearson M."/>
            <person name="Priest M."/>
            <person name="Roberts A."/>
            <person name="Saif S."/>
            <person name="Shea T."/>
            <person name="Shenoy N."/>
            <person name="Sisk P."/>
            <person name="Stolte C."/>
            <person name="Sykes S."/>
            <person name="Yandava C."/>
            <person name="Wortman J."/>
            <person name="Nusbaum C."/>
            <person name="Birren B."/>
        </authorList>
    </citation>
    <scope>NUCLEOTIDE SEQUENCE</scope>
    <source>
        <strain>70-15</strain>
    </source>
</reference>
<dbReference type="InParanoid" id="G4NHS6"/>
<dbReference type="EMBL" id="CM001236">
    <property type="protein sequence ID" value="EHA47786.1"/>
    <property type="molecule type" value="Genomic_DNA"/>
</dbReference>
<dbReference type="SMR" id="G4NHS6"/>
<keyword evidence="3" id="KW-0460">Magnesium</keyword>
<evidence type="ECO:0000256" key="4">
    <source>
        <dbReference type="RuleBase" id="RU004466"/>
    </source>
</evidence>
<dbReference type="RefSeq" id="XP_003720153.1">
    <property type="nucleotide sequence ID" value="XM_003720105.1"/>
</dbReference>
<dbReference type="GO" id="GO:0046872">
    <property type="term" value="F:metal ion binding"/>
    <property type="evidence" value="ECO:0007669"/>
    <property type="project" value="UniProtKB-KW"/>
</dbReference>
<dbReference type="InterPro" id="IPR033749">
    <property type="entry name" value="Polyprenyl_synt_CS"/>
</dbReference>
<keyword evidence="6" id="KW-1185">Reference proteome</keyword>
<sequence>MSVAGTTTVPSEAPEPVQVVPDCSQSLTSDAIPSVLQAKDAKHINKTDYGSGVGRKGDVIQALVNVNLPSPTLEHVTAPFDYICSLKSKHVREKLIFSLHPWVPIARPELELVMSLVADIHNTSLMLDDIQDSSALRRSSPATHTVFGTPQTINSAVYFTVDTIQRASTSGNPELMQALTDGMKELLVGQGLDLVWTLEVTTPSLEEYLQMIDGKTGALFLMVTRLMGAFLPASAPKSPLDRLMLLLGRYFQIRDDYVNLVSTQYSDSRGFCTDLDEGKCSFMIVHAMSHAQPSARNILRNVLLQTRRAGCAGERHKELMFSILKEAGSFEYTAEMLGEMEKSLFAEVERIERTTGVKNPVLRELLDALRA</sequence>
<dbReference type="GO" id="GO:0008299">
    <property type="term" value="P:isoprenoid biosynthetic process"/>
    <property type="evidence" value="ECO:0007669"/>
    <property type="project" value="InterPro"/>
</dbReference>
<dbReference type="GO" id="GO:0043386">
    <property type="term" value="P:mycotoxin biosynthetic process"/>
    <property type="evidence" value="ECO:0007669"/>
    <property type="project" value="UniProtKB-ARBA"/>
</dbReference>
<dbReference type="GO" id="GO:0046165">
    <property type="term" value="P:alcohol biosynthetic process"/>
    <property type="evidence" value="ECO:0007669"/>
    <property type="project" value="UniProtKB-ARBA"/>
</dbReference>
<dbReference type="PANTHER" id="PTHR12001">
    <property type="entry name" value="GERANYLGERANYL PYROPHOSPHATE SYNTHASE"/>
    <property type="match status" value="1"/>
</dbReference>
<evidence type="ECO:0000313" key="5">
    <source>
        <dbReference type="EMBL" id="EHA47786.1"/>
    </source>
</evidence>
<dbReference type="GeneID" id="2680394"/>
<dbReference type="OMA" id="CAGERHK"/>
<dbReference type="PANTHER" id="PTHR12001:SF72">
    <property type="entry name" value="THIJ_PFPI FAMILY PROTEIN (AFU_ORTHOLOGUE AFUA_3G01210)-RELATED"/>
    <property type="match status" value="1"/>
</dbReference>
<dbReference type="SUPFAM" id="SSF48576">
    <property type="entry name" value="Terpenoid synthases"/>
    <property type="match status" value="1"/>
</dbReference>
<dbReference type="eggNOG" id="KOG0777">
    <property type="taxonomic scope" value="Eukaryota"/>
</dbReference>
<dbReference type="OrthoDB" id="6921389at2759"/>
<protein>
    <submittedName>
        <fullName evidence="5">Geranylgeranyl pyrophosphate synthetase</fullName>
    </submittedName>
</protein>
<proteinExistence type="inferred from homology"/>
<evidence type="ECO:0000313" key="6">
    <source>
        <dbReference type="Proteomes" id="UP000009058"/>
    </source>
</evidence>
<dbReference type="Pfam" id="PF00348">
    <property type="entry name" value="polyprenyl_synt"/>
    <property type="match status" value="1"/>
</dbReference>
<dbReference type="InterPro" id="IPR000092">
    <property type="entry name" value="Polyprenyl_synt"/>
</dbReference>
<dbReference type="PROSITE" id="PS00444">
    <property type="entry name" value="POLYPRENYL_SYNTHASE_2"/>
    <property type="match status" value="1"/>
</dbReference>
<dbReference type="Proteomes" id="UP000009058">
    <property type="component" value="Chromosome 6"/>
</dbReference>